<dbReference type="PROSITE" id="PS00622">
    <property type="entry name" value="HTH_LUXR_1"/>
    <property type="match status" value="1"/>
</dbReference>
<evidence type="ECO:0000256" key="1">
    <source>
        <dbReference type="ARBA" id="ARBA00023125"/>
    </source>
</evidence>
<reference evidence="4" key="1">
    <citation type="journal article" date="2019" name="Int. J. Syst. Evol. Microbiol.">
        <title>The Global Catalogue of Microorganisms (GCM) 10K type strain sequencing project: providing services to taxonomists for standard genome sequencing and annotation.</title>
        <authorList>
            <consortium name="The Broad Institute Genomics Platform"/>
            <consortium name="The Broad Institute Genome Sequencing Center for Infectious Disease"/>
            <person name="Wu L."/>
            <person name="Ma J."/>
        </authorList>
    </citation>
    <scope>NUCLEOTIDE SEQUENCE [LARGE SCALE GENOMIC DNA]</scope>
    <source>
        <strain evidence="4">JCM 17983</strain>
    </source>
</reference>
<feature type="domain" description="HTH luxR-type" evidence="2">
    <location>
        <begin position="783"/>
        <end position="847"/>
    </location>
</feature>
<dbReference type="Pfam" id="PF00196">
    <property type="entry name" value="GerE"/>
    <property type="match status" value="1"/>
</dbReference>
<accession>A0ABP9ECD4</accession>
<dbReference type="RefSeq" id="WP_345380685.1">
    <property type="nucleotide sequence ID" value="NZ_BAABHQ010000004.1"/>
</dbReference>
<dbReference type="InterPro" id="IPR041664">
    <property type="entry name" value="AAA_16"/>
</dbReference>
<dbReference type="PANTHER" id="PTHR43214">
    <property type="entry name" value="TWO-COMPONENT RESPONSE REGULATOR"/>
    <property type="match status" value="1"/>
</dbReference>
<dbReference type="InterPro" id="IPR036388">
    <property type="entry name" value="WH-like_DNA-bd_sf"/>
</dbReference>
<dbReference type="Gene3D" id="1.25.40.10">
    <property type="entry name" value="Tetratricopeptide repeat domain"/>
    <property type="match status" value="1"/>
</dbReference>
<dbReference type="SUPFAM" id="SSF48452">
    <property type="entry name" value="TPR-like"/>
    <property type="match status" value="1"/>
</dbReference>
<dbReference type="InterPro" id="IPR027417">
    <property type="entry name" value="P-loop_NTPase"/>
</dbReference>
<evidence type="ECO:0000259" key="2">
    <source>
        <dbReference type="PROSITE" id="PS50043"/>
    </source>
</evidence>
<dbReference type="SUPFAM" id="SSF52540">
    <property type="entry name" value="P-loop containing nucleoside triphosphate hydrolases"/>
    <property type="match status" value="1"/>
</dbReference>
<dbReference type="InterPro" id="IPR011990">
    <property type="entry name" value="TPR-like_helical_dom_sf"/>
</dbReference>
<keyword evidence="4" id="KW-1185">Reference proteome</keyword>
<dbReference type="Gene3D" id="1.10.10.10">
    <property type="entry name" value="Winged helix-like DNA-binding domain superfamily/Winged helix DNA-binding domain"/>
    <property type="match status" value="1"/>
</dbReference>
<organism evidence="3 4">
    <name type="scientific">Actinomycetospora straminea</name>
    <dbReference type="NCBI Taxonomy" id="663607"/>
    <lineage>
        <taxon>Bacteria</taxon>
        <taxon>Bacillati</taxon>
        <taxon>Actinomycetota</taxon>
        <taxon>Actinomycetes</taxon>
        <taxon>Pseudonocardiales</taxon>
        <taxon>Pseudonocardiaceae</taxon>
        <taxon>Actinomycetospora</taxon>
    </lineage>
</organism>
<comment type="caution">
    <text evidence="3">The sequence shown here is derived from an EMBL/GenBank/DDBJ whole genome shotgun (WGS) entry which is preliminary data.</text>
</comment>
<dbReference type="CDD" id="cd06170">
    <property type="entry name" value="LuxR_C_like"/>
    <property type="match status" value="1"/>
</dbReference>
<protein>
    <submittedName>
        <fullName evidence="3">AAA family ATPase</fullName>
    </submittedName>
</protein>
<dbReference type="SUPFAM" id="SSF46894">
    <property type="entry name" value="C-terminal effector domain of the bipartite response regulators"/>
    <property type="match status" value="1"/>
</dbReference>
<dbReference type="InterPro" id="IPR039420">
    <property type="entry name" value="WalR-like"/>
</dbReference>
<sequence length="847" mass="88886">MTATGAYRGPVGARVLERGEVLAELDQALADARDGEGRTVLLAGEAGLGKTTVLRAWTGGLADVHLLEGACDDLVTSRTLGPFHDAAASAPALRTALAVDRTDAVHDAVLDVLSTPTTVLVVEDVHWADEATLDVLAVAARRVGRLPAVLVLSYRDDQVDPGSQLQRLLGVLPAASTRRPALRPLSVGAVTELAGPDGLRVHAATLGNPFLVTELVAAQSEGLPVSVRDAVLARVADLPRAAQELLDLLAVVPGHADGTLLDVLRPTWRDDVEVPERRGIVGLSGSAVAFRHELARQAVEQALPPIRRLGLERAVLAALLAHDPPDRARILHHAARCGDADAVLAHAPAAARAAAAAGAHQQSLAWYAQLAPYAESLPPAEQAALAEEHAWELYNAHRVEEAVATAGHAVALRTAGDDPVATARALVGLSRHLYIRGDVADALATLDRAVALDAEPTLAHTHRGVLRVLADQEEAGLEELAAVPPSALGTVYRGLGRAFLGHADGPDLVREGLDTARAEGRREHAARGWTSLVKALRRLGRDGEVAAVVAEGLASTRSGDFLSHGYSLEAFGLQLMVDDGRWDAAEEGLRRLVDTVPEAGILARETLPPLGRLLARRGDPDADAVLGRAWALATRSDSLPVLLTTAAGLAEKAWLDGDGDREHARIRALLERSRRPGLAGARGDLLRQGLRCGLPVAHDEPVDDLWPRHALALAGEPAAAAAAWPAGSYEGAIELVDAGDEASVTAGLRRLDDLGAAPAAHLARRRLQALGVRRIPRGPQAGTRAHPEGLTPRQADILALVADGLTNAQIAARLVLSVRTVDHHVSAVLAKLGVASREEAARRVGDP</sequence>
<dbReference type="PROSITE" id="PS50043">
    <property type="entry name" value="HTH_LUXR_2"/>
    <property type="match status" value="1"/>
</dbReference>
<dbReference type="EMBL" id="BAABHQ010000004">
    <property type="protein sequence ID" value="GAA4872566.1"/>
    <property type="molecule type" value="Genomic_DNA"/>
</dbReference>
<dbReference type="InterPro" id="IPR016032">
    <property type="entry name" value="Sig_transdc_resp-reg_C-effctor"/>
</dbReference>
<dbReference type="Proteomes" id="UP001500457">
    <property type="component" value="Unassembled WGS sequence"/>
</dbReference>
<keyword evidence="1" id="KW-0238">DNA-binding</keyword>
<evidence type="ECO:0000313" key="4">
    <source>
        <dbReference type="Proteomes" id="UP001500457"/>
    </source>
</evidence>
<dbReference type="PRINTS" id="PR00038">
    <property type="entry name" value="HTHLUXR"/>
</dbReference>
<gene>
    <name evidence="3" type="ORF">GCM10023203_22880</name>
</gene>
<dbReference type="SMART" id="SM00421">
    <property type="entry name" value="HTH_LUXR"/>
    <property type="match status" value="1"/>
</dbReference>
<name>A0ABP9ECD4_9PSEU</name>
<proteinExistence type="predicted"/>
<dbReference type="InterPro" id="IPR000792">
    <property type="entry name" value="Tscrpt_reg_LuxR_C"/>
</dbReference>
<evidence type="ECO:0000313" key="3">
    <source>
        <dbReference type="EMBL" id="GAA4872566.1"/>
    </source>
</evidence>
<dbReference type="Pfam" id="PF13191">
    <property type="entry name" value="AAA_16"/>
    <property type="match status" value="1"/>
</dbReference>